<comment type="subcellular location">
    <subcellularLocation>
        <location evidence="1">Membrane</location>
        <topology evidence="1">Multi-pass membrane protein</topology>
    </subcellularLocation>
</comment>
<evidence type="ECO:0000259" key="9">
    <source>
        <dbReference type="Pfam" id="PF00324"/>
    </source>
</evidence>
<feature type="compositionally biased region" description="Low complexity" evidence="7">
    <location>
        <begin position="1188"/>
        <end position="1207"/>
    </location>
</feature>
<keyword evidence="4 8" id="KW-0812">Transmembrane</keyword>
<dbReference type="STRING" id="1569628.A0A316UUT2"/>
<feature type="transmembrane region" description="Helical" evidence="8">
    <location>
        <begin position="256"/>
        <end position="280"/>
    </location>
</feature>
<evidence type="ECO:0000256" key="7">
    <source>
        <dbReference type="SAM" id="MobiDB-lite"/>
    </source>
</evidence>
<dbReference type="GO" id="GO:0055064">
    <property type="term" value="P:chloride ion homeostasis"/>
    <property type="evidence" value="ECO:0007669"/>
    <property type="project" value="TreeGrafter"/>
</dbReference>
<keyword evidence="6 8" id="KW-0472">Membrane</keyword>
<dbReference type="RefSeq" id="XP_025363682.1">
    <property type="nucleotide sequence ID" value="XM_025505706.1"/>
</dbReference>
<feature type="compositionally biased region" description="Low complexity" evidence="7">
    <location>
        <begin position="50"/>
        <end position="64"/>
    </location>
</feature>
<dbReference type="GO" id="GO:0034486">
    <property type="term" value="P:vacuolar transmembrane transport"/>
    <property type="evidence" value="ECO:0007669"/>
    <property type="project" value="TreeGrafter"/>
</dbReference>
<feature type="transmembrane region" description="Helical" evidence="8">
    <location>
        <begin position="445"/>
        <end position="467"/>
    </location>
</feature>
<evidence type="ECO:0000256" key="6">
    <source>
        <dbReference type="ARBA" id="ARBA00023136"/>
    </source>
</evidence>
<proteinExistence type="inferred from homology"/>
<accession>A0A316UUT2</accession>
<feature type="transmembrane region" description="Helical" evidence="8">
    <location>
        <begin position="595"/>
        <end position="617"/>
    </location>
</feature>
<feature type="transmembrane region" description="Helical" evidence="8">
    <location>
        <begin position="292"/>
        <end position="314"/>
    </location>
</feature>
<dbReference type="InterPro" id="IPR004841">
    <property type="entry name" value="AA-permease/SLC12A_dom"/>
</dbReference>
<comment type="similarity">
    <text evidence="2">Belongs to the SLC12A transporter family.</text>
</comment>
<evidence type="ECO:0000256" key="5">
    <source>
        <dbReference type="ARBA" id="ARBA00022989"/>
    </source>
</evidence>
<feature type="compositionally biased region" description="Acidic residues" evidence="7">
    <location>
        <begin position="1105"/>
        <end position="1119"/>
    </location>
</feature>
<feature type="compositionally biased region" description="Low complexity" evidence="7">
    <location>
        <begin position="1275"/>
        <end position="1294"/>
    </location>
</feature>
<dbReference type="FunFam" id="1.20.1740.10:FF:000013">
    <property type="entry name" value="Solute carrier family 12 member"/>
    <property type="match status" value="1"/>
</dbReference>
<gene>
    <name evidence="11" type="ORF">BDZ90DRAFT_231069</name>
</gene>
<evidence type="ECO:0000256" key="1">
    <source>
        <dbReference type="ARBA" id="ARBA00004141"/>
    </source>
</evidence>
<feature type="compositionally biased region" description="Polar residues" evidence="7">
    <location>
        <begin position="39"/>
        <end position="49"/>
    </location>
</feature>
<feature type="region of interest" description="Disordered" evidence="7">
    <location>
        <begin position="1033"/>
        <end position="1068"/>
    </location>
</feature>
<dbReference type="GO" id="GO:0055075">
    <property type="term" value="P:potassium ion homeostasis"/>
    <property type="evidence" value="ECO:0007669"/>
    <property type="project" value="TreeGrafter"/>
</dbReference>
<dbReference type="Pfam" id="PF00324">
    <property type="entry name" value="AA_permease"/>
    <property type="match status" value="1"/>
</dbReference>
<dbReference type="Gene3D" id="1.20.1740.10">
    <property type="entry name" value="Amino acid/polyamine transporter I"/>
    <property type="match status" value="1"/>
</dbReference>
<organism evidence="11 12">
    <name type="scientific">Jaminaea rosea</name>
    <dbReference type="NCBI Taxonomy" id="1569628"/>
    <lineage>
        <taxon>Eukaryota</taxon>
        <taxon>Fungi</taxon>
        <taxon>Dikarya</taxon>
        <taxon>Basidiomycota</taxon>
        <taxon>Ustilaginomycotina</taxon>
        <taxon>Exobasidiomycetes</taxon>
        <taxon>Microstromatales</taxon>
        <taxon>Microstromatales incertae sedis</taxon>
        <taxon>Jaminaea</taxon>
    </lineage>
</organism>
<keyword evidence="5 8" id="KW-1133">Transmembrane helix</keyword>
<dbReference type="GO" id="GO:0005774">
    <property type="term" value="C:vacuolar membrane"/>
    <property type="evidence" value="ECO:0007669"/>
    <property type="project" value="TreeGrafter"/>
</dbReference>
<feature type="region of interest" description="Disordered" evidence="7">
    <location>
        <begin position="21"/>
        <end position="185"/>
    </location>
</feature>
<feature type="compositionally biased region" description="Polar residues" evidence="7">
    <location>
        <begin position="1145"/>
        <end position="1154"/>
    </location>
</feature>
<dbReference type="PANTHER" id="PTHR11827">
    <property type="entry name" value="SOLUTE CARRIER FAMILY 12, CATION COTRANSPORTERS"/>
    <property type="match status" value="1"/>
</dbReference>
<evidence type="ECO:0000256" key="4">
    <source>
        <dbReference type="ARBA" id="ARBA00022692"/>
    </source>
</evidence>
<feature type="region of interest" description="Disordered" evidence="7">
    <location>
        <begin position="1095"/>
        <end position="1322"/>
    </location>
</feature>
<evidence type="ECO:0008006" key="13">
    <source>
        <dbReference type="Google" id="ProtNLM"/>
    </source>
</evidence>
<feature type="compositionally biased region" description="Low complexity" evidence="7">
    <location>
        <begin position="80"/>
        <end position="99"/>
    </location>
</feature>
<evidence type="ECO:0000256" key="8">
    <source>
        <dbReference type="SAM" id="Phobius"/>
    </source>
</evidence>
<evidence type="ECO:0000313" key="11">
    <source>
        <dbReference type="EMBL" id="PWN29070.1"/>
    </source>
</evidence>
<name>A0A316UUT2_9BASI</name>
<dbReference type="PANTHER" id="PTHR11827:SF72">
    <property type="entry name" value="GH08340P"/>
    <property type="match status" value="1"/>
</dbReference>
<dbReference type="Proteomes" id="UP000245884">
    <property type="component" value="Unassembled WGS sequence"/>
</dbReference>
<feature type="transmembrane region" description="Helical" evidence="8">
    <location>
        <begin position="629"/>
        <end position="649"/>
    </location>
</feature>
<feature type="compositionally biased region" description="Basic and acidic residues" evidence="7">
    <location>
        <begin position="104"/>
        <end position="113"/>
    </location>
</feature>
<feature type="domain" description="Amino acid permease/ SLC12A" evidence="9">
    <location>
        <begin position="231"/>
        <end position="713"/>
    </location>
</feature>
<protein>
    <recommendedName>
        <fullName evidence="13">Amino acid permease/ SLC12A domain-containing protein</fullName>
    </recommendedName>
</protein>
<dbReference type="InterPro" id="IPR018491">
    <property type="entry name" value="SLC12_C"/>
</dbReference>
<feature type="transmembrane region" description="Helical" evidence="8">
    <location>
        <begin position="379"/>
        <end position="401"/>
    </location>
</feature>
<feature type="compositionally biased region" description="Low complexity" evidence="7">
    <location>
        <begin position="1303"/>
        <end position="1322"/>
    </location>
</feature>
<sequence length="1402" mass="149884">MSHFVSSKGNEGFEALAQQLLRREPVDEGKDEAEEALSYDTTSQRASVYSNASAAGPSSPPSAALKRPTTPAHLEGGAAGVAASSSSSTRGSPSIRSPSYSRKNSPERSDRPKSPHPLRKSIHEAVSSNFAGQGATAATARYPDSDDVRSRPQSMVGVENGGSRAGKSGRNVSFSQEQPSEDGALSYQQHEPVFDELLGPDAPLLERTGRRNTGMLAQSDAPRKLGTWDGVFVPVTLNILSIMMFLRFGFVLGQAGLIGSIALLIVCFAIDALTSMSISAISTNGVVRAGGIFYLASRSLGPEFGGATGLLFWLGQSLNASLNALGFVETLTDAFGESREEGGVIGIPEGPWWSLFYGSFVLLLSTVVCLVGSRLFVKATMVLAVILGISILSIPVSSVLLSPYSDEERGIFYTGWSLETLQSNLWPHFTRGAAGSSSANMTESWASVFGVLFPAVTGILAGASMSGDLRKPSKSIPKGTHWSLLCTFTIYFVVLVVLAGTTARTSFYLDIGVMGDISVMPIVITLGALATTSFSALMGIQACGKVLQAIARDHLLPVLDIFAQGTEQSDTPTFGIVATYLICQVTLVVDSVNVIAQLVTLITLLCFAVLSFACLALKAGGAPSFRPSFPYFNIYTAAAGAAASLVAMFFTNGMAASGCILLSVLLFIAIHIFSPPKPWGDVTRNIDYWLTRKHLLRLDERKTNLKHWRPQILFLANNPRSEWNLLMFCNSLKKGGLYVLGHCIKGEFSECLLELRKQQIAWLKLVDLSGIKAFVDVVIAPDERQGARSLILSAGLGGMRPNIVVLGFPRDLRAHISHNMSKGGGGSAGSDVTIRGPHAVSEGKTGASIEHLPTDATRRESPIMGDSYVGIIEDALALNKAVAVAYGFDMMRLPGPSEKHRYERSTEKQYIDLWPIQIASSDSQTEHAWDTYTMVLQLGTILSLTGTWKSHKLRVSVFVEEASEVDEERRRVRSLLDNLRIPASLRVFCLSDKTVSSYEAIVLGVVAPPPHVEEALRSDPWWNSLKKLRKEERARAQQAAAAKRASEKATDIPGQPSAGTSGAPRSKREQKLLGYSLPPEHLEFFQRNIRIGLSHPRAKPRVDDSDVEDDDDSGSDGDSDGSGLSDELLRLGEDGLFGGPAGHLTRSNSASTHAISRPRGFRSGRGRSYSHGVGGLPDEPTLRQQRRYGNSSENGGTTTPGPGSYGSMASTPVVRPDGTVANPGGLRFGKSGGRSSARRGLEEGDDGQGDSTLKASDRSKMQRHLSSRSSPPPSRSASRASSRSSQTRSPLSSSIVAEDPFDSASSSKSGTTSLSNSTTLPSLSFNTLPNKAQFLILNQLFRAHSSSSATSVILTSLPAPEPGTAKDPEAVQRYLAQLEVLCAGSTPVLGIHARELTLSTSL</sequence>
<evidence type="ECO:0000259" key="10">
    <source>
        <dbReference type="Pfam" id="PF03522"/>
    </source>
</evidence>
<dbReference type="GO" id="GO:0006884">
    <property type="term" value="P:cell volume homeostasis"/>
    <property type="evidence" value="ECO:0007669"/>
    <property type="project" value="TreeGrafter"/>
</dbReference>
<dbReference type="Pfam" id="PF03522">
    <property type="entry name" value="SLC12"/>
    <property type="match status" value="1"/>
</dbReference>
<evidence type="ECO:0000256" key="3">
    <source>
        <dbReference type="ARBA" id="ARBA00022448"/>
    </source>
</evidence>
<evidence type="ECO:0000313" key="12">
    <source>
        <dbReference type="Proteomes" id="UP000245884"/>
    </source>
</evidence>
<dbReference type="EMBL" id="KZ819664">
    <property type="protein sequence ID" value="PWN29070.1"/>
    <property type="molecule type" value="Genomic_DNA"/>
</dbReference>
<dbReference type="OrthoDB" id="2020542at2759"/>
<dbReference type="GeneID" id="37027529"/>
<feature type="transmembrane region" description="Helical" evidence="8">
    <location>
        <begin position="519"/>
        <end position="540"/>
    </location>
</feature>
<keyword evidence="3" id="KW-0813">Transport</keyword>
<reference evidence="11 12" key="1">
    <citation type="journal article" date="2018" name="Mol. Biol. Evol.">
        <title>Broad Genomic Sampling Reveals a Smut Pathogenic Ancestry of the Fungal Clade Ustilaginomycotina.</title>
        <authorList>
            <person name="Kijpornyongpan T."/>
            <person name="Mondo S.J."/>
            <person name="Barry K."/>
            <person name="Sandor L."/>
            <person name="Lee J."/>
            <person name="Lipzen A."/>
            <person name="Pangilinan J."/>
            <person name="LaButti K."/>
            <person name="Hainaut M."/>
            <person name="Henrissat B."/>
            <person name="Grigoriev I.V."/>
            <person name="Spatafora J.W."/>
            <person name="Aime M.C."/>
        </authorList>
    </citation>
    <scope>NUCLEOTIDE SEQUENCE [LARGE SCALE GENOMIC DNA]</scope>
    <source>
        <strain evidence="11 12">MCA 5214</strain>
    </source>
</reference>
<evidence type="ECO:0000256" key="2">
    <source>
        <dbReference type="ARBA" id="ARBA00010593"/>
    </source>
</evidence>
<feature type="transmembrane region" description="Helical" evidence="8">
    <location>
        <begin position="479"/>
        <end position="499"/>
    </location>
</feature>
<feature type="transmembrane region" description="Helical" evidence="8">
    <location>
        <begin position="655"/>
        <end position="674"/>
    </location>
</feature>
<dbReference type="GO" id="GO:0015379">
    <property type="term" value="F:potassium:chloride symporter activity"/>
    <property type="evidence" value="ECO:0007669"/>
    <property type="project" value="TreeGrafter"/>
</dbReference>
<keyword evidence="12" id="KW-1185">Reference proteome</keyword>
<feature type="transmembrane region" description="Helical" evidence="8">
    <location>
        <begin position="352"/>
        <end position="372"/>
    </location>
</feature>
<dbReference type="InterPro" id="IPR004842">
    <property type="entry name" value="SLC12A_fam"/>
</dbReference>
<feature type="domain" description="SLC12A transporter C-terminal" evidence="10">
    <location>
        <begin position="725"/>
        <end position="816"/>
    </location>
</feature>